<accession>A0A9P0BFQ4</accession>
<feature type="chain" id="PRO_5040107808" evidence="2">
    <location>
        <begin position="18"/>
        <end position="449"/>
    </location>
</feature>
<evidence type="ECO:0000313" key="4">
    <source>
        <dbReference type="Proteomes" id="UP001154078"/>
    </source>
</evidence>
<keyword evidence="4" id="KW-1185">Reference proteome</keyword>
<dbReference type="AlphaFoldDB" id="A0A9P0BFQ4"/>
<feature type="compositionally biased region" description="Polar residues" evidence="1">
    <location>
        <begin position="265"/>
        <end position="274"/>
    </location>
</feature>
<dbReference type="Proteomes" id="UP001154078">
    <property type="component" value="Chromosome 8"/>
</dbReference>
<feature type="region of interest" description="Disordered" evidence="1">
    <location>
        <begin position="124"/>
        <end position="143"/>
    </location>
</feature>
<feature type="compositionally biased region" description="Polar residues" evidence="1">
    <location>
        <begin position="371"/>
        <end position="400"/>
    </location>
</feature>
<sequence>MIHYHLIACLLILAVSGQDISGKNIRPRPYYVSDISEEGPLQVYKSSRRSERYETENKPDIEYAYPARYETEQAEYALQRNAKDYEQLIKSQYAQLRQPNVEQYLKEVTPTTKTVYNQRPESYRLNAQSNGIKNREQTNTGRPPVRYVLQNEQRQPSQPQYQFQNPDQVKQYELQGPSSNVVYQNLPRVEESAEEPSKSQIYVSQSIAKKPTKLKQLKPKPYEQQQQPNGEYYRQLQIYHQQRQQQLEQLQQIQQNKPRDFEPSQLISYETPQGQKVEYQEETPSYPDPSPVRQQSKRPNGPIRYQLEQPQYESPEQVEYQRPTEYQQKPKQHPKYLPEPKTRYQTSPIEESSPPEEALAKYQASIKKYHQAQSPRYQPQEISYQPQPSKYQYSEESQPVPQYKDFDGVVYERPQSIRSRPDTRYKQYLQGPNVRYVERPSGLSYSLSK</sequence>
<keyword evidence="2" id="KW-0732">Signal</keyword>
<dbReference type="OrthoDB" id="6726553at2759"/>
<feature type="compositionally biased region" description="Low complexity" evidence="1">
    <location>
        <begin position="347"/>
        <end position="357"/>
    </location>
</feature>
<dbReference type="EMBL" id="OV121139">
    <property type="protein sequence ID" value="CAH0562205.1"/>
    <property type="molecule type" value="Genomic_DNA"/>
</dbReference>
<feature type="compositionally biased region" description="Polar residues" evidence="1">
    <location>
        <begin position="124"/>
        <end position="141"/>
    </location>
</feature>
<evidence type="ECO:0000256" key="2">
    <source>
        <dbReference type="SAM" id="SignalP"/>
    </source>
</evidence>
<feature type="signal peptide" evidence="2">
    <location>
        <begin position="1"/>
        <end position="17"/>
    </location>
</feature>
<organism evidence="3 4">
    <name type="scientific">Brassicogethes aeneus</name>
    <name type="common">Rape pollen beetle</name>
    <name type="synonym">Meligethes aeneus</name>
    <dbReference type="NCBI Taxonomy" id="1431903"/>
    <lineage>
        <taxon>Eukaryota</taxon>
        <taxon>Metazoa</taxon>
        <taxon>Ecdysozoa</taxon>
        <taxon>Arthropoda</taxon>
        <taxon>Hexapoda</taxon>
        <taxon>Insecta</taxon>
        <taxon>Pterygota</taxon>
        <taxon>Neoptera</taxon>
        <taxon>Endopterygota</taxon>
        <taxon>Coleoptera</taxon>
        <taxon>Polyphaga</taxon>
        <taxon>Cucujiformia</taxon>
        <taxon>Nitidulidae</taxon>
        <taxon>Meligethinae</taxon>
        <taxon>Brassicogethes</taxon>
    </lineage>
</organism>
<name>A0A9P0BFQ4_BRAAE</name>
<reference evidence="3" key="1">
    <citation type="submission" date="2021-12" db="EMBL/GenBank/DDBJ databases">
        <authorList>
            <person name="King R."/>
        </authorList>
    </citation>
    <scope>NUCLEOTIDE SEQUENCE</scope>
</reference>
<gene>
    <name evidence="3" type="ORF">MELIAE_LOCUS11393</name>
</gene>
<proteinExistence type="predicted"/>
<protein>
    <submittedName>
        <fullName evidence="3">Uncharacterized protein</fullName>
    </submittedName>
</protein>
<evidence type="ECO:0000256" key="1">
    <source>
        <dbReference type="SAM" id="MobiDB-lite"/>
    </source>
</evidence>
<feature type="region of interest" description="Disordered" evidence="1">
    <location>
        <begin position="254"/>
        <end position="407"/>
    </location>
</feature>
<evidence type="ECO:0000313" key="3">
    <source>
        <dbReference type="EMBL" id="CAH0562205.1"/>
    </source>
</evidence>